<protein>
    <submittedName>
        <fullName evidence="2">GNAT family N-acetyltransferase</fullName>
    </submittedName>
</protein>
<proteinExistence type="predicted"/>
<dbReference type="SUPFAM" id="SSF55729">
    <property type="entry name" value="Acyl-CoA N-acyltransferases (Nat)"/>
    <property type="match status" value="1"/>
</dbReference>
<dbReference type="RefSeq" id="WP_004632538.1">
    <property type="nucleotide sequence ID" value="NZ_CP046314.1"/>
</dbReference>
<dbReference type="EMBL" id="CP046314">
    <property type="protein sequence ID" value="QGS09756.1"/>
    <property type="molecule type" value="Genomic_DNA"/>
</dbReference>
<feature type="domain" description="N-acetyltransferase" evidence="1">
    <location>
        <begin position="2"/>
        <end position="131"/>
    </location>
</feature>
<dbReference type="GO" id="GO:0016747">
    <property type="term" value="F:acyltransferase activity, transferring groups other than amino-acyl groups"/>
    <property type="evidence" value="ECO:0007669"/>
    <property type="project" value="InterPro"/>
</dbReference>
<dbReference type="AlphaFoldDB" id="A0AAP9HEM1"/>
<evidence type="ECO:0000313" key="3">
    <source>
        <dbReference type="Proteomes" id="UP000425411"/>
    </source>
</evidence>
<sequence length="131" mass="14800">MIEYFSNKKVTVEEYKQVLIKSGIGRPTSDLKRLELMLNNSNFVLTAWDNDKLVGILRGMTDFSYACYLSDLAIDKEYQKQGIGKNLISMSRKILGEKVAIILLSAPSAMGYYPKIGLNKAENAFIIPREE</sequence>
<evidence type="ECO:0000259" key="1">
    <source>
        <dbReference type="PROSITE" id="PS51186"/>
    </source>
</evidence>
<evidence type="ECO:0000313" key="2">
    <source>
        <dbReference type="EMBL" id="QGS09756.1"/>
    </source>
</evidence>
<dbReference type="Gene3D" id="3.40.630.30">
    <property type="match status" value="1"/>
</dbReference>
<dbReference type="CDD" id="cd04301">
    <property type="entry name" value="NAT_SF"/>
    <property type="match status" value="1"/>
</dbReference>
<gene>
    <name evidence="2" type="ORF">FOC49_07625</name>
</gene>
<dbReference type="Pfam" id="PF13673">
    <property type="entry name" value="Acetyltransf_10"/>
    <property type="match status" value="1"/>
</dbReference>
<dbReference type="InterPro" id="IPR000182">
    <property type="entry name" value="GNAT_dom"/>
</dbReference>
<dbReference type="Proteomes" id="UP000425411">
    <property type="component" value="Chromosome"/>
</dbReference>
<organism evidence="2 3">
    <name type="scientific">Gemella morbillorum</name>
    <dbReference type="NCBI Taxonomy" id="29391"/>
    <lineage>
        <taxon>Bacteria</taxon>
        <taxon>Bacillati</taxon>
        <taxon>Bacillota</taxon>
        <taxon>Bacilli</taxon>
        <taxon>Bacillales</taxon>
        <taxon>Gemellaceae</taxon>
        <taxon>Gemella</taxon>
    </lineage>
</organism>
<dbReference type="InterPro" id="IPR053144">
    <property type="entry name" value="Acetyltransferase_Butenolide"/>
</dbReference>
<dbReference type="PANTHER" id="PTHR43233:SF1">
    <property type="entry name" value="FAMILY N-ACETYLTRANSFERASE, PUTATIVE (AFU_ORTHOLOGUE AFUA_6G03350)-RELATED"/>
    <property type="match status" value="1"/>
</dbReference>
<accession>A0AAP9HEM1</accession>
<name>A0AAP9HEM1_9BACL</name>
<reference evidence="2 3" key="1">
    <citation type="submission" date="2019-11" db="EMBL/GenBank/DDBJ databases">
        <title>FDA dAtabase for Regulatory Grade micrObial Sequences (FDA-ARGOS): Supporting development and validation of Infectious Disease Dx tests.</title>
        <authorList>
            <person name="Turner S."/>
            <person name="Byrd R."/>
            <person name="Tallon L."/>
            <person name="Sadzewicz L."/>
            <person name="Vavikolanu K."/>
            <person name="Mehta A."/>
            <person name="Aluvathingal J."/>
            <person name="Nadendla S."/>
            <person name="Myers T."/>
            <person name="Yan Y."/>
            <person name="Sichtig H."/>
        </authorList>
    </citation>
    <scope>NUCLEOTIDE SEQUENCE [LARGE SCALE GENOMIC DNA]</scope>
    <source>
        <strain evidence="2 3">FDAARGOS_741</strain>
    </source>
</reference>
<dbReference type="InterPro" id="IPR016181">
    <property type="entry name" value="Acyl_CoA_acyltransferase"/>
</dbReference>
<dbReference type="PROSITE" id="PS51186">
    <property type="entry name" value="GNAT"/>
    <property type="match status" value="1"/>
</dbReference>
<dbReference type="PANTHER" id="PTHR43233">
    <property type="entry name" value="FAMILY N-ACETYLTRANSFERASE, PUTATIVE (AFU_ORTHOLOGUE AFUA_6G03350)-RELATED"/>
    <property type="match status" value="1"/>
</dbReference>
<keyword evidence="3" id="KW-1185">Reference proteome</keyword>